<evidence type="ECO:0000256" key="3">
    <source>
        <dbReference type="ARBA" id="ARBA00022692"/>
    </source>
</evidence>
<evidence type="ECO:0000256" key="6">
    <source>
        <dbReference type="SAM" id="Phobius"/>
    </source>
</evidence>
<feature type="transmembrane region" description="Helical" evidence="6">
    <location>
        <begin position="158"/>
        <end position="178"/>
    </location>
</feature>
<feature type="transmembrane region" description="Helical" evidence="6">
    <location>
        <begin position="135"/>
        <end position="152"/>
    </location>
</feature>
<dbReference type="EMBL" id="JAHRWL010000001">
    <property type="protein sequence ID" value="MBV2358294.1"/>
    <property type="molecule type" value="Genomic_DNA"/>
</dbReference>
<keyword evidence="4 6" id="KW-1133">Transmembrane helix</keyword>
<comment type="similarity">
    <text evidence="2">Belongs to the TMEM86 family.</text>
</comment>
<dbReference type="InterPro" id="IPR012506">
    <property type="entry name" value="TMEM86B-like"/>
</dbReference>
<accession>A0ABS6N2P1</accession>
<keyword evidence="5 6" id="KW-0472">Membrane</keyword>
<evidence type="ECO:0000313" key="7">
    <source>
        <dbReference type="EMBL" id="MBV2358294.1"/>
    </source>
</evidence>
<feature type="transmembrane region" description="Helical" evidence="6">
    <location>
        <begin position="39"/>
        <end position="61"/>
    </location>
</feature>
<gene>
    <name evidence="7" type="ORF">KUH32_00770</name>
</gene>
<comment type="subcellular location">
    <subcellularLocation>
        <location evidence="1">Membrane</location>
        <topology evidence="1">Multi-pass membrane protein</topology>
    </subcellularLocation>
</comment>
<name>A0ABS6N2P1_9RHOB</name>
<comment type="caution">
    <text evidence="7">The sequence shown here is derived from an EMBL/GenBank/DDBJ whole genome shotgun (WGS) entry which is preliminary data.</text>
</comment>
<keyword evidence="8" id="KW-1185">Reference proteome</keyword>
<sequence length="208" mass="22231">MTWFAAILALGLAMTYQLRFVMAAVSDARSVTKTASVLALAATAVLAQAPLLVVLALLFSAAGDWALSRSSRLAFLLGISAFAFAQICYIAQFKPDIVEVLIAVEINREQPFLGLVVLGGAMTAALKGHPVPLRMAAGLYTVLLLAMALAAWQTGDWALRIGALLFVLSDAMIAVELMDDRLFANVLPRAIWVTYFAAQSLLLYGVLV</sequence>
<dbReference type="PANTHER" id="PTHR31885">
    <property type="entry name" value="GH04784P"/>
    <property type="match status" value="1"/>
</dbReference>
<feature type="transmembrane region" description="Helical" evidence="6">
    <location>
        <begin position="73"/>
        <end position="92"/>
    </location>
</feature>
<evidence type="ECO:0000313" key="8">
    <source>
        <dbReference type="Proteomes" id="UP001166293"/>
    </source>
</evidence>
<dbReference type="Pfam" id="PF07947">
    <property type="entry name" value="YhhN"/>
    <property type="match status" value="1"/>
</dbReference>
<evidence type="ECO:0000256" key="1">
    <source>
        <dbReference type="ARBA" id="ARBA00004141"/>
    </source>
</evidence>
<proteinExistence type="inferred from homology"/>
<dbReference type="Proteomes" id="UP001166293">
    <property type="component" value="Unassembled WGS sequence"/>
</dbReference>
<dbReference type="RefSeq" id="WP_217776168.1">
    <property type="nucleotide sequence ID" value="NZ_JAHRWL010000001.1"/>
</dbReference>
<reference evidence="7" key="1">
    <citation type="submission" date="2021-06" db="EMBL/GenBank/DDBJ databases">
        <title>Thalassococcus sp. CAU 1522 isolated from sea sand, Republic of Korea.</title>
        <authorList>
            <person name="Kim W."/>
        </authorList>
    </citation>
    <scope>NUCLEOTIDE SEQUENCE</scope>
    <source>
        <strain evidence="7">CAU 1522</strain>
    </source>
</reference>
<protein>
    <submittedName>
        <fullName evidence="7">Lysoplasmalogenase</fullName>
    </submittedName>
</protein>
<dbReference type="PANTHER" id="PTHR31885:SF6">
    <property type="entry name" value="GH04784P"/>
    <property type="match status" value="1"/>
</dbReference>
<keyword evidence="3 6" id="KW-0812">Transmembrane</keyword>
<feature type="transmembrane region" description="Helical" evidence="6">
    <location>
        <begin position="190"/>
        <end position="207"/>
    </location>
</feature>
<evidence type="ECO:0000256" key="2">
    <source>
        <dbReference type="ARBA" id="ARBA00007375"/>
    </source>
</evidence>
<organism evidence="7 8">
    <name type="scientific">Thalassococcus arenae</name>
    <dbReference type="NCBI Taxonomy" id="2851652"/>
    <lineage>
        <taxon>Bacteria</taxon>
        <taxon>Pseudomonadati</taxon>
        <taxon>Pseudomonadota</taxon>
        <taxon>Alphaproteobacteria</taxon>
        <taxon>Rhodobacterales</taxon>
        <taxon>Roseobacteraceae</taxon>
        <taxon>Thalassococcus</taxon>
    </lineage>
</organism>
<evidence type="ECO:0000256" key="4">
    <source>
        <dbReference type="ARBA" id="ARBA00022989"/>
    </source>
</evidence>
<evidence type="ECO:0000256" key="5">
    <source>
        <dbReference type="ARBA" id="ARBA00023136"/>
    </source>
</evidence>